<dbReference type="GO" id="GO:0005384">
    <property type="term" value="F:manganese ion transmembrane transporter activity"/>
    <property type="evidence" value="ECO:0007669"/>
    <property type="project" value="TreeGrafter"/>
</dbReference>
<keyword evidence="2" id="KW-0813">Transport</keyword>
<feature type="transmembrane region" description="Helical" evidence="6">
    <location>
        <begin position="231"/>
        <end position="252"/>
    </location>
</feature>
<organism evidence="7 8">
    <name type="scientific">Rhizopus microsporus</name>
    <dbReference type="NCBI Taxonomy" id="58291"/>
    <lineage>
        <taxon>Eukaryota</taxon>
        <taxon>Fungi</taxon>
        <taxon>Fungi incertae sedis</taxon>
        <taxon>Mucoromycota</taxon>
        <taxon>Mucoromycotina</taxon>
        <taxon>Mucoromycetes</taxon>
        <taxon>Mucorales</taxon>
        <taxon>Mucorineae</taxon>
        <taxon>Rhizopodaceae</taxon>
        <taxon>Rhizopus</taxon>
    </lineage>
</organism>
<dbReference type="GO" id="GO:0034755">
    <property type="term" value="P:iron ion transmembrane transport"/>
    <property type="evidence" value="ECO:0007669"/>
    <property type="project" value="TreeGrafter"/>
</dbReference>
<reference evidence="7 8" key="1">
    <citation type="journal article" date="2016" name="Proc. Natl. Acad. Sci. U.S.A.">
        <title>Lipid metabolic changes in an early divergent fungus govern the establishment of a mutualistic symbiosis with endobacteria.</title>
        <authorList>
            <person name="Lastovetsky O.A."/>
            <person name="Gaspar M.L."/>
            <person name="Mondo S.J."/>
            <person name="LaButti K.M."/>
            <person name="Sandor L."/>
            <person name="Grigoriev I.V."/>
            <person name="Henry S.A."/>
            <person name="Pawlowska T.E."/>
        </authorList>
    </citation>
    <scope>NUCLEOTIDE SEQUENCE [LARGE SCALE GENOMIC DNA]</scope>
    <source>
        <strain evidence="7 8">ATCC 11559</strain>
    </source>
</reference>
<feature type="transmembrane region" description="Helical" evidence="6">
    <location>
        <begin position="440"/>
        <end position="460"/>
    </location>
</feature>
<dbReference type="NCBIfam" id="NF037982">
    <property type="entry name" value="Nramp_1"/>
    <property type="match status" value="1"/>
</dbReference>
<gene>
    <name evidence="7" type="ORF">BCV71DRAFT_241189</name>
</gene>
<proteinExistence type="predicted"/>
<comment type="subcellular location">
    <subcellularLocation>
        <location evidence="1">Membrane</location>
        <topology evidence="1">Multi-pass membrane protein</topology>
    </subcellularLocation>
</comment>
<evidence type="ECO:0000256" key="4">
    <source>
        <dbReference type="ARBA" id="ARBA00022989"/>
    </source>
</evidence>
<dbReference type="GO" id="GO:0005886">
    <property type="term" value="C:plasma membrane"/>
    <property type="evidence" value="ECO:0007669"/>
    <property type="project" value="TreeGrafter"/>
</dbReference>
<dbReference type="NCBIfam" id="TIGR01197">
    <property type="entry name" value="nramp"/>
    <property type="match status" value="1"/>
</dbReference>
<keyword evidence="4 6" id="KW-1133">Transmembrane helix</keyword>
<dbReference type="Proteomes" id="UP000242381">
    <property type="component" value="Unassembled WGS sequence"/>
</dbReference>
<evidence type="ECO:0000256" key="2">
    <source>
        <dbReference type="ARBA" id="ARBA00022448"/>
    </source>
</evidence>
<dbReference type="AlphaFoldDB" id="A0A1X0SDP2"/>
<feature type="transmembrane region" description="Helical" evidence="6">
    <location>
        <begin position="330"/>
        <end position="350"/>
    </location>
</feature>
<dbReference type="OMA" id="FKKQWHR"/>
<feature type="transmembrane region" description="Helical" evidence="6">
    <location>
        <begin position="129"/>
        <end position="154"/>
    </location>
</feature>
<feature type="transmembrane region" description="Helical" evidence="6">
    <location>
        <begin position="160"/>
        <end position="179"/>
    </location>
</feature>
<dbReference type="PRINTS" id="PR00447">
    <property type="entry name" value="NATRESASSCMP"/>
</dbReference>
<feature type="transmembrane region" description="Helical" evidence="6">
    <location>
        <begin position="371"/>
        <end position="389"/>
    </location>
</feature>
<evidence type="ECO:0000256" key="5">
    <source>
        <dbReference type="ARBA" id="ARBA00023136"/>
    </source>
</evidence>
<dbReference type="InterPro" id="IPR001046">
    <property type="entry name" value="NRAMP_fam"/>
</dbReference>
<dbReference type="Pfam" id="PF01566">
    <property type="entry name" value="Nramp"/>
    <property type="match status" value="1"/>
</dbReference>
<sequence length="481" mass="53397">MRHRGEPSENSSLIQPSLESSSYNTLTGDHQGYNWNVEIDVKGQVNTGPEEESSTFSFQKLLKYTGPDPGNLESDLQAGAIAGYKLLWLLLWSHMAGLMIQILSARLGVVTQKHLAQLIRKNYTRPTSVMIWIFTQLAIIGSDIQEIIGTAIALKIIFRLKLWVGVIITATDTFFFMWLQQYGVRKMEAFFMSLIGLMIACFWIEMFASHPDMELLLKGILVPEIPEDAKVQAVGMVGCVIMPHNMFLHSALVMSRHLGHNPSDNKKKEANFYFAIESTLALITSYLINLAIVVVFAQVFYNPGQVITQLPGLYDASEVLSSTLGKYAKYFWALGLLAAGQCSTMTGTLAGQYVVEGFLGAIFKKQWHRVAVTRAVALVPSMTVAIFAVDRFDTMGEFLNVLQSLCLPAAIIPILKLTASSKIMSPNFKNSLIMNLIACWPTYAVVFGLIYFAFIVYLIYMPLEIPVDDKETEVVGNGGLA</sequence>
<accession>A0A1X0SDP2</accession>
<name>A0A1X0SDP2_RHIZD</name>
<feature type="transmembrane region" description="Helical" evidence="6">
    <location>
        <begin position="86"/>
        <end position="109"/>
    </location>
</feature>
<keyword evidence="3 6" id="KW-0812">Transmembrane</keyword>
<keyword evidence="5 6" id="KW-0472">Membrane</keyword>
<evidence type="ECO:0000256" key="1">
    <source>
        <dbReference type="ARBA" id="ARBA00004141"/>
    </source>
</evidence>
<protein>
    <submittedName>
        <fullName evidence="7">Nramp-domain-containing protein</fullName>
    </submittedName>
</protein>
<feature type="transmembrane region" description="Helical" evidence="6">
    <location>
        <begin position="272"/>
        <end position="301"/>
    </location>
</feature>
<evidence type="ECO:0000313" key="7">
    <source>
        <dbReference type="EMBL" id="ORE22228.1"/>
    </source>
</evidence>
<evidence type="ECO:0000256" key="3">
    <source>
        <dbReference type="ARBA" id="ARBA00022692"/>
    </source>
</evidence>
<dbReference type="VEuPathDB" id="FungiDB:BCV72DRAFT_250647"/>
<evidence type="ECO:0000256" key="6">
    <source>
        <dbReference type="SAM" id="Phobius"/>
    </source>
</evidence>
<dbReference type="PANTHER" id="PTHR11706">
    <property type="entry name" value="SOLUTE CARRIER PROTEIN FAMILY 11 MEMBER"/>
    <property type="match status" value="1"/>
</dbReference>
<dbReference type="EMBL" id="KV921269">
    <property type="protein sequence ID" value="ORE22228.1"/>
    <property type="molecule type" value="Genomic_DNA"/>
</dbReference>
<feature type="transmembrane region" description="Helical" evidence="6">
    <location>
        <begin position="191"/>
        <end position="211"/>
    </location>
</feature>
<feature type="transmembrane region" description="Helical" evidence="6">
    <location>
        <begin position="401"/>
        <end position="419"/>
    </location>
</feature>
<evidence type="ECO:0000313" key="8">
    <source>
        <dbReference type="Proteomes" id="UP000242381"/>
    </source>
</evidence>
<dbReference type="PANTHER" id="PTHR11706:SF33">
    <property type="entry name" value="NATURAL RESISTANCE-ASSOCIATED MACROPHAGE PROTEIN 2"/>
    <property type="match status" value="1"/>
</dbReference>
<dbReference type="GO" id="GO:0015086">
    <property type="term" value="F:cadmium ion transmembrane transporter activity"/>
    <property type="evidence" value="ECO:0007669"/>
    <property type="project" value="TreeGrafter"/>
</dbReference>